<name>A0A0P6VJM3_9HYPH</name>
<evidence type="ECO:0000313" key="3">
    <source>
        <dbReference type="EMBL" id="KPL52693.1"/>
    </source>
</evidence>
<dbReference type="PANTHER" id="PTHR13847">
    <property type="entry name" value="SARCOSINE DEHYDROGENASE-RELATED"/>
    <property type="match status" value="1"/>
</dbReference>
<sequence>MTPTLSGERYDLAVVGGGVHGATVALFCARAGLRTILFERGSLCREASGVNAGTLTMQMTRVALIPYALQAHAMWASAPEWLGHDVGVVVCDGLSLAFTEGEAELLTYRAGRRREAGAPIELVGPARALEVEPGLSDRVLVAGHCKVDGFANAYLTGLAYRAALIEAGVTLCEQVPVAGVVPDGGGYELDSAAGTVRARRLVLAGGVWLEEMAAWLGLRLPIKVLINQLAVTERIAPVMRTVVGIASGLLSLKQYPHGTVVIGGGWQGRGDRQQGGVELVPDSLIGNMRLACHAIPALRRSRLARAWAGLEAETRDALPAAGPIPGFPDAWICGSVHSGYTSGPFIAKRLADRILERGDPDPLFPIDRLLAPDAGAADPAPVAEAPLS</sequence>
<reference evidence="3 4" key="2">
    <citation type="submission" date="2015-10" db="EMBL/GenBank/DDBJ databases">
        <title>Draft Genome Sequence of Prosthecomicrobium hirschii ATCC 27832.</title>
        <authorList>
            <person name="Daniel J."/>
            <person name="Givan S.A."/>
            <person name="Brun Y.V."/>
            <person name="Brown P.J."/>
        </authorList>
    </citation>
    <scope>NUCLEOTIDE SEQUENCE [LARGE SCALE GENOMIC DNA]</scope>
    <source>
        <strain evidence="3 4">16</strain>
    </source>
</reference>
<dbReference type="InterPro" id="IPR036188">
    <property type="entry name" value="FAD/NAD-bd_sf"/>
</dbReference>
<keyword evidence="4" id="KW-1185">Reference proteome</keyword>
<gene>
    <name evidence="3" type="ORF">ABB55_11070</name>
</gene>
<dbReference type="Gene3D" id="3.30.9.10">
    <property type="entry name" value="D-Amino Acid Oxidase, subunit A, domain 2"/>
    <property type="match status" value="1"/>
</dbReference>
<evidence type="ECO:0000256" key="1">
    <source>
        <dbReference type="ARBA" id="ARBA00023002"/>
    </source>
</evidence>
<dbReference type="SUPFAM" id="SSF51905">
    <property type="entry name" value="FAD/NAD(P)-binding domain"/>
    <property type="match status" value="1"/>
</dbReference>
<evidence type="ECO:0000259" key="2">
    <source>
        <dbReference type="Pfam" id="PF01266"/>
    </source>
</evidence>
<dbReference type="EMBL" id="LJYW01000001">
    <property type="protein sequence ID" value="KPL52693.1"/>
    <property type="molecule type" value="Genomic_DNA"/>
</dbReference>
<dbReference type="InterPro" id="IPR006076">
    <property type="entry name" value="FAD-dep_OxRdtase"/>
</dbReference>
<feature type="domain" description="FAD dependent oxidoreductase" evidence="2">
    <location>
        <begin position="11"/>
        <end position="353"/>
    </location>
</feature>
<dbReference type="STRING" id="665126.ABB55_11070"/>
<protein>
    <submittedName>
        <fullName evidence="3">FAD-dependent oxidoreductase</fullName>
    </submittedName>
</protein>
<reference evidence="3 4" key="1">
    <citation type="submission" date="2015-09" db="EMBL/GenBank/DDBJ databases">
        <authorList>
            <person name="Jackson K.R."/>
            <person name="Lunt B.L."/>
            <person name="Fisher J.N.B."/>
            <person name="Gardner A.V."/>
            <person name="Bailey M.E."/>
            <person name="Deus L.M."/>
            <person name="Earl A.S."/>
            <person name="Gibby P.D."/>
            <person name="Hartmann K.A."/>
            <person name="Liu J.E."/>
            <person name="Manci A.M."/>
            <person name="Nielsen D.A."/>
            <person name="Solomon M.B."/>
            <person name="Breakwell D.P."/>
            <person name="Burnett S.H."/>
            <person name="Grose J.H."/>
        </authorList>
    </citation>
    <scope>NUCLEOTIDE SEQUENCE [LARGE SCALE GENOMIC DNA]</scope>
    <source>
        <strain evidence="3 4">16</strain>
    </source>
</reference>
<keyword evidence="1" id="KW-0560">Oxidoreductase</keyword>
<dbReference type="RefSeq" id="WP_054358856.1">
    <property type="nucleotide sequence ID" value="NZ_LJYW01000001.1"/>
</dbReference>
<proteinExistence type="predicted"/>
<evidence type="ECO:0000313" key="4">
    <source>
        <dbReference type="Proteomes" id="UP000048984"/>
    </source>
</evidence>
<organism evidence="3 4">
    <name type="scientific">Prosthecodimorpha hirschii</name>
    <dbReference type="NCBI Taxonomy" id="665126"/>
    <lineage>
        <taxon>Bacteria</taxon>
        <taxon>Pseudomonadati</taxon>
        <taxon>Pseudomonadota</taxon>
        <taxon>Alphaproteobacteria</taxon>
        <taxon>Hyphomicrobiales</taxon>
        <taxon>Ancalomicrobiaceae</taxon>
        <taxon>Prosthecodimorpha</taxon>
    </lineage>
</organism>
<dbReference type="Gene3D" id="3.50.50.60">
    <property type="entry name" value="FAD/NAD(P)-binding domain"/>
    <property type="match status" value="1"/>
</dbReference>
<dbReference type="GO" id="GO:0005737">
    <property type="term" value="C:cytoplasm"/>
    <property type="evidence" value="ECO:0007669"/>
    <property type="project" value="TreeGrafter"/>
</dbReference>
<dbReference type="AlphaFoldDB" id="A0A0P6VJM3"/>
<accession>A0A0P6VJM3</accession>
<comment type="caution">
    <text evidence="3">The sequence shown here is derived from an EMBL/GenBank/DDBJ whole genome shotgun (WGS) entry which is preliminary data.</text>
</comment>
<dbReference type="GO" id="GO:0016491">
    <property type="term" value="F:oxidoreductase activity"/>
    <property type="evidence" value="ECO:0007669"/>
    <property type="project" value="UniProtKB-KW"/>
</dbReference>
<dbReference type="Proteomes" id="UP000048984">
    <property type="component" value="Unassembled WGS sequence"/>
</dbReference>
<dbReference type="Pfam" id="PF01266">
    <property type="entry name" value="DAO"/>
    <property type="match status" value="1"/>
</dbReference>